<reference evidence="2 3" key="1">
    <citation type="submission" date="2017-01" db="EMBL/GenBank/DDBJ databases">
        <authorList>
            <person name="Mah S.A."/>
            <person name="Swanson W.J."/>
            <person name="Moy G.W."/>
            <person name="Vacquier V.D."/>
        </authorList>
    </citation>
    <scope>NUCLEOTIDE SEQUENCE [LARGE SCALE GENOMIC DNA]</scope>
    <source>
        <strain evidence="2 3">DSM 26375</strain>
    </source>
</reference>
<feature type="domain" description="EAL" evidence="1">
    <location>
        <begin position="173"/>
        <end position="429"/>
    </location>
</feature>
<dbReference type="InterPro" id="IPR035919">
    <property type="entry name" value="EAL_sf"/>
</dbReference>
<dbReference type="PANTHER" id="PTHR33121">
    <property type="entry name" value="CYCLIC DI-GMP PHOSPHODIESTERASE PDEF"/>
    <property type="match status" value="1"/>
</dbReference>
<keyword evidence="3" id="KW-1185">Reference proteome</keyword>
<dbReference type="CDD" id="cd01948">
    <property type="entry name" value="EAL"/>
    <property type="match status" value="1"/>
</dbReference>
<protein>
    <submittedName>
        <fullName evidence="2">EAL domain, c-di-GMP-specific phosphodiesterase class I (Or its enzymatically inactive variant)</fullName>
    </submittedName>
</protein>
<dbReference type="EMBL" id="FTOT01000006">
    <property type="protein sequence ID" value="SIT15131.1"/>
    <property type="molecule type" value="Genomic_DNA"/>
</dbReference>
<dbReference type="GO" id="GO:0071111">
    <property type="term" value="F:cyclic-guanylate-specific phosphodiesterase activity"/>
    <property type="evidence" value="ECO:0007669"/>
    <property type="project" value="InterPro"/>
</dbReference>
<evidence type="ECO:0000313" key="2">
    <source>
        <dbReference type="EMBL" id="SIT15131.1"/>
    </source>
</evidence>
<dbReference type="InterPro" id="IPR001633">
    <property type="entry name" value="EAL_dom"/>
</dbReference>
<dbReference type="Proteomes" id="UP000186141">
    <property type="component" value="Unassembled WGS sequence"/>
</dbReference>
<dbReference type="InterPro" id="IPR050706">
    <property type="entry name" value="Cyclic-di-GMP_PDE-like"/>
</dbReference>
<sequence length="429" mass="45399">METDRGWHLNSDDRTIADLGGLLAASGEECLFIVLALDNLDHLEIVAPVGVPARLRDLVGACIVAECPAGTVLARREGRQFVIMLPGVDASGAVRLADRLIRAVPRCRIEAGGRHHAVTARIATVSTALACPRTPERVLQLADAAAVLARSRVSGPGTVFLKGDTALAAVELAARHLLDLPAALEQGRIHLCAQEIVSLDPEPGGAREYEVLMQLVDEDGRLHAPGSFIDGAEKSGLIELLDRSVISTALLGHADILQRARNVRLSLNLSGRSISSPDLWPFLQDVIGRSGVAPARIQFEITETAAILDLPVAQQTVRSMRAAGCRVALDDFGAGLSGFAYLNSFELDGIKIDGALIQKLTDPESVETAVVSTLIALGRRLGLEVVAEHVSTEPALDVLRAMGVGKVQGFLLGCPKNLRQVLDAGANSV</sequence>
<organism evidence="2 3">
    <name type="scientific">Gemmobacter megaterium</name>
    <dbReference type="NCBI Taxonomy" id="1086013"/>
    <lineage>
        <taxon>Bacteria</taxon>
        <taxon>Pseudomonadati</taxon>
        <taxon>Pseudomonadota</taxon>
        <taxon>Alphaproteobacteria</taxon>
        <taxon>Rhodobacterales</taxon>
        <taxon>Paracoccaceae</taxon>
        <taxon>Gemmobacter</taxon>
    </lineage>
</organism>
<proteinExistence type="predicted"/>
<dbReference type="InterPro" id="IPR043128">
    <property type="entry name" value="Rev_trsase/Diguanyl_cyclase"/>
</dbReference>
<dbReference type="PROSITE" id="PS50883">
    <property type="entry name" value="EAL"/>
    <property type="match status" value="1"/>
</dbReference>
<dbReference type="Gene3D" id="3.30.70.270">
    <property type="match status" value="1"/>
</dbReference>
<evidence type="ECO:0000259" key="1">
    <source>
        <dbReference type="PROSITE" id="PS50883"/>
    </source>
</evidence>
<dbReference type="Gene3D" id="3.20.20.450">
    <property type="entry name" value="EAL domain"/>
    <property type="match status" value="1"/>
</dbReference>
<gene>
    <name evidence="2" type="ORF">SAMN05421774_106220</name>
</gene>
<dbReference type="SUPFAM" id="SSF141868">
    <property type="entry name" value="EAL domain-like"/>
    <property type="match status" value="1"/>
</dbReference>
<name>A0A1N7PX48_9RHOB</name>
<dbReference type="PANTHER" id="PTHR33121:SF23">
    <property type="entry name" value="CYCLIC DI-GMP PHOSPHODIESTERASE PDEB"/>
    <property type="match status" value="1"/>
</dbReference>
<dbReference type="Pfam" id="PF00563">
    <property type="entry name" value="EAL"/>
    <property type="match status" value="1"/>
</dbReference>
<accession>A0A1N7PX48</accession>
<evidence type="ECO:0000313" key="3">
    <source>
        <dbReference type="Proteomes" id="UP000186141"/>
    </source>
</evidence>
<dbReference type="STRING" id="1086013.SAMN05421774_106220"/>
<dbReference type="AlphaFoldDB" id="A0A1N7PX48"/>
<dbReference type="SMART" id="SM00052">
    <property type="entry name" value="EAL"/>
    <property type="match status" value="1"/>
</dbReference>
<dbReference type="SUPFAM" id="SSF55073">
    <property type="entry name" value="Nucleotide cyclase"/>
    <property type="match status" value="1"/>
</dbReference>
<dbReference type="InterPro" id="IPR029787">
    <property type="entry name" value="Nucleotide_cyclase"/>
</dbReference>